<organism evidence="1 2">
    <name type="scientific">Nocardia terpenica</name>
    <dbReference type="NCBI Taxonomy" id="455432"/>
    <lineage>
        <taxon>Bacteria</taxon>
        <taxon>Bacillati</taxon>
        <taxon>Actinomycetota</taxon>
        <taxon>Actinomycetes</taxon>
        <taxon>Mycobacteriales</taxon>
        <taxon>Nocardiaceae</taxon>
        <taxon>Nocardia</taxon>
    </lineage>
</organism>
<sequence>MGAADELRSLLAPGRPIVRAPGAFDSISARLVEHAGFPAVYLSGLGATASRLGQPDIGLLTQTEMAEHARNMVRATSIPVVADADTGYGGPSNIHRTIQEYLQAGVAALHLEDQVVPKRCGQLSGIRLVTAAEGEQRIRAALAARGGESLIVIGRTDALGVTGREDAVDRAKRYRDAGADLVFVDGIKTRADLDYIADHLAGPKVASLVDGTDAAATTAVELEQMGFSMVFYALTALLSAITAVQESLGQLHADGVVPAARPTVTYAEYTQLVGLDFHRELDAI</sequence>
<dbReference type="Proteomes" id="UP000221961">
    <property type="component" value="Chromosome"/>
</dbReference>
<dbReference type="AlphaFoldDB" id="A0A291RI09"/>
<dbReference type="InterPro" id="IPR039556">
    <property type="entry name" value="ICL/PEPM"/>
</dbReference>
<dbReference type="InterPro" id="IPR040442">
    <property type="entry name" value="Pyrv_kinase-like_dom_sf"/>
</dbReference>
<dbReference type="KEGG" id="ntp:CRH09_14380"/>
<dbReference type="GO" id="GO:0016829">
    <property type="term" value="F:lyase activity"/>
    <property type="evidence" value="ECO:0007669"/>
    <property type="project" value="UniProtKB-KW"/>
</dbReference>
<dbReference type="PANTHER" id="PTHR42905">
    <property type="entry name" value="PHOSPHOENOLPYRUVATE CARBOXYLASE"/>
    <property type="match status" value="1"/>
</dbReference>
<evidence type="ECO:0000313" key="2">
    <source>
        <dbReference type="Proteomes" id="UP000221961"/>
    </source>
</evidence>
<dbReference type="InterPro" id="IPR015813">
    <property type="entry name" value="Pyrv/PenolPyrv_kinase-like_dom"/>
</dbReference>
<dbReference type="GeneID" id="88358585"/>
<keyword evidence="1" id="KW-0456">Lyase</keyword>
<dbReference type="RefSeq" id="WP_098694352.1">
    <property type="nucleotide sequence ID" value="NZ_CP023778.1"/>
</dbReference>
<dbReference type="SUPFAM" id="SSF51621">
    <property type="entry name" value="Phosphoenolpyruvate/pyruvate domain"/>
    <property type="match status" value="1"/>
</dbReference>
<dbReference type="EMBL" id="CP023778">
    <property type="protein sequence ID" value="ATL67206.1"/>
    <property type="molecule type" value="Genomic_DNA"/>
</dbReference>
<dbReference type="CDD" id="cd00377">
    <property type="entry name" value="ICL_PEPM"/>
    <property type="match status" value="1"/>
</dbReference>
<proteinExistence type="predicted"/>
<dbReference type="Gene3D" id="3.20.20.60">
    <property type="entry name" value="Phosphoenolpyruvate-binding domains"/>
    <property type="match status" value="1"/>
</dbReference>
<name>A0A291RI09_9NOCA</name>
<dbReference type="PANTHER" id="PTHR42905:SF2">
    <property type="entry name" value="PHOSPHOENOLPYRUVATE CARBOXYLASE FAMILY PROTEIN"/>
    <property type="match status" value="1"/>
</dbReference>
<dbReference type="Pfam" id="PF13714">
    <property type="entry name" value="PEP_mutase"/>
    <property type="match status" value="1"/>
</dbReference>
<accession>A0A291RI09</accession>
<gene>
    <name evidence="1" type="ORF">CRH09_14380</name>
</gene>
<protein>
    <submittedName>
        <fullName evidence="1">2,3-dimethylmalate lyase</fullName>
    </submittedName>
</protein>
<reference evidence="1 2" key="1">
    <citation type="submission" date="2017-10" db="EMBL/GenBank/DDBJ databases">
        <title>Comparative genomics between pathogenic Norcardia.</title>
        <authorList>
            <person name="Zeng L."/>
        </authorList>
    </citation>
    <scope>NUCLEOTIDE SEQUENCE [LARGE SCALE GENOMIC DNA]</scope>
    <source>
        <strain evidence="1 2">NC_YFY_NT001</strain>
    </source>
</reference>
<evidence type="ECO:0000313" key="1">
    <source>
        <dbReference type="EMBL" id="ATL67206.1"/>
    </source>
</evidence>